<organism evidence="2 3">
    <name type="scientific">Rugosimonospora africana</name>
    <dbReference type="NCBI Taxonomy" id="556532"/>
    <lineage>
        <taxon>Bacteria</taxon>
        <taxon>Bacillati</taxon>
        <taxon>Actinomycetota</taxon>
        <taxon>Actinomycetes</taxon>
        <taxon>Micromonosporales</taxon>
        <taxon>Micromonosporaceae</taxon>
        <taxon>Rugosimonospora</taxon>
    </lineage>
</organism>
<dbReference type="RefSeq" id="WP_203919701.1">
    <property type="nucleotide sequence ID" value="NZ_BONZ01000039.1"/>
</dbReference>
<sequence length="274" mass="29984">MVISDLVLREGDGLRASGRVVADGETVWFEPPLPVPLLWRSPGSEPAPRPSEFGVPVLGVDLANLDDRRATSGGVEGWVTLTGTWRRDRLLVERQEPGGGRTDRSAPQWRRPPCPPPQGGWPKGETNDNIRVATDVLATLTITSLAVFRPSAHQAVLVVATDEPEHAEAVLRPICGDRLCIVRSRWTKEQLNDASERLRAEMRAWMIYGSGQSVSQDGQAVLTVKLTHVLPSFAQWADTLAEGLLSVTPWLVPQRTSQSLAATCLDVDRPPPPY</sequence>
<feature type="region of interest" description="Disordered" evidence="1">
    <location>
        <begin position="91"/>
        <end position="126"/>
    </location>
</feature>
<evidence type="ECO:0000313" key="3">
    <source>
        <dbReference type="Proteomes" id="UP000642748"/>
    </source>
</evidence>
<keyword evidence="3" id="KW-1185">Reference proteome</keyword>
<gene>
    <name evidence="2" type="ORF">Raf01_42830</name>
</gene>
<protein>
    <submittedName>
        <fullName evidence="2">Uncharacterized protein</fullName>
    </submittedName>
</protein>
<proteinExistence type="predicted"/>
<comment type="caution">
    <text evidence="2">The sequence shown here is derived from an EMBL/GenBank/DDBJ whole genome shotgun (WGS) entry which is preliminary data.</text>
</comment>
<dbReference type="AlphaFoldDB" id="A0A8J3QTC6"/>
<dbReference type="Proteomes" id="UP000642748">
    <property type="component" value="Unassembled WGS sequence"/>
</dbReference>
<accession>A0A8J3QTC6</accession>
<evidence type="ECO:0000313" key="2">
    <source>
        <dbReference type="EMBL" id="GIH16111.1"/>
    </source>
</evidence>
<feature type="compositionally biased region" description="Basic and acidic residues" evidence="1">
    <location>
        <begin position="91"/>
        <end position="104"/>
    </location>
</feature>
<feature type="compositionally biased region" description="Pro residues" evidence="1">
    <location>
        <begin position="110"/>
        <end position="119"/>
    </location>
</feature>
<evidence type="ECO:0000256" key="1">
    <source>
        <dbReference type="SAM" id="MobiDB-lite"/>
    </source>
</evidence>
<name>A0A8J3QTC6_9ACTN</name>
<dbReference type="EMBL" id="BONZ01000039">
    <property type="protein sequence ID" value="GIH16111.1"/>
    <property type="molecule type" value="Genomic_DNA"/>
</dbReference>
<reference evidence="2" key="1">
    <citation type="submission" date="2021-01" db="EMBL/GenBank/DDBJ databases">
        <title>Whole genome shotgun sequence of Rugosimonospora africana NBRC 104875.</title>
        <authorList>
            <person name="Komaki H."/>
            <person name="Tamura T."/>
        </authorList>
    </citation>
    <scope>NUCLEOTIDE SEQUENCE</scope>
    <source>
        <strain evidence="2">NBRC 104875</strain>
    </source>
</reference>